<dbReference type="InterPro" id="IPR001810">
    <property type="entry name" value="F-box_dom"/>
</dbReference>
<dbReference type="Proteomes" id="UP001194696">
    <property type="component" value="Unassembled WGS sequence"/>
</dbReference>
<dbReference type="InterPro" id="IPR032675">
    <property type="entry name" value="LRR_dom_sf"/>
</dbReference>
<organism evidence="2 3">
    <name type="scientific">Linnemannia gamsii</name>
    <dbReference type="NCBI Taxonomy" id="64522"/>
    <lineage>
        <taxon>Eukaryota</taxon>
        <taxon>Fungi</taxon>
        <taxon>Fungi incertae sedis</taxon>
        <taxon>Mucoromycota</taxon>
        <taxon>Mortierellomycotina</taxon>
        <taxon>Mortierellomycetes</taxon>
        <taxon>Mortierellales</taxon>
        <taxon>Mortierellaceae</taxon>
        <taxon>Linnemannia</taxon>
    </lineage>
</organism>
<evidence type="ECO:0000313" key="3">
    <source>
        <dbReference type="Proteomes" id="UP001194696"/>
    </source>
</evidence>
<comment type="caution">
    <text evidence="2">The sequence shown here is derived from an EMBL/GenBank/DDBJ whole genome shotgun (WGS) entry which is preliminary data.</text>
</comment>
<feature type="domain" description="F-box" evidence="1">
    <location>
        <begin position="6"/>
        <end position="52"/>
    </location>
</feature>
<evidence type="ECO:0000313" key="2">
    <source>
        <dbReference type="EMBL" id="KAG0292772.1"/>
    </source>
</evidence>
<reference evidence="2 3" key="1">
    <citation type="journal article" date="2020" name="Fungal Divers.">
        <title>Resolving the Mortierellaceae phylogeny through synthesis of multi-gene phylogenetics and phylogenomics.</title>
        <authorList>
            <person name="Vandepol N."/>
            <person name="Liber J."/>
            <person name="Desiro A."/>
            <person name="Na H."/>
            <person name="Kennedy M."/>
            <person name="Barry K."/>
            <person name="Grigoriev I.V."/>
            <person name="Miller A.N."/>
            <person name="O'Donnell K."/>
            <person name="Stajich J.E."/>
            <person name="Bonito G."/>
        </authorList>
    </citation>
    <scope>NUCLEOTIDE SEQUENCE [LARGE SCALE GENOMIC DNA]</scope>
    <source>
        <strain evidence="2 3">AD045</strain>
    </source>
</reference>
<name>A0ABQ7K7H5_9FUNG</name>
<sequence>MPSTATMRFFELPELVIHLAHHYLDPTSIFGLMRASRQMYTLYGSTLFYSVFADYNPKRKNLLASTESINALVRNAHLVRQLKMNLLDMVYYVNCVFAYQEQSSTFPPPAHTVVAGQQEREQSPLLRRPRWLAPPDPQICAVHPIPLIIHLTSLTLHLRCPIYPVNCPYLLPSYKDPRATLTQTCWLLNLNPHLLDLRLSGMGMKDQRDTRLLTRSILGLERLQNMRFDFIIWEENSEEMWSRMPVVAVTATATRKLASAIFFCCPPSLRTLYVERTEDSFWMDEVTQEYGSLEPEQPQSWEMSSNDEEELNLAVALPRLMKEPKAHLTSLQLWDLGDDLSEAEFREMLATCPNLTNIVIPTICSIKNPQQLAQDIAHRLCPKLTTFEKVKNTGNSASWELTVRILEALSEQQVQKFYCREWSFFIPSLSTDDIGSMFRRQSRTLRDLRLAGCRNINSKVMQVILVECVALELLQVRLWNQMKMTSQQQYWWTLCIELGDAVEFPWGCTRIQDLDLTIVIPDEPLHHLANGEIPYYNRPSPTPLSAAETAQFRSLEAFYRQLGRLTELKRLDLKAIYHDPTRSRLVSGMSRVNSFPGMLNLKNETTGRPGYLHHLGGLSKLKALFGSVSATTEETKVTIGMEEVEWMHRHWPALEKAHFFTVKNEKMFTAPFQWLLKQRAEEKKPLQLATSV</sequence>
<protein>
    <recommendedName>
        <fullName evidence="1">F-box domain-containing protein</fullName>
    </recommendedName>
</protein>
<dbReference type="PROSITE" id="PS50181">
    <property type="entry name" value="FBOX"/>
    <property type="match status" value="1"/>
</dbReference>
<keyword evidence="3" id="KW-1185">Reference proteome</keyword>
<gene>
    <name evidence="2" type="ORF">BGZ96_003703</name>
</gene>
<evidence type="ECO:0000259" key="1">
    <source>
        <dbReference type="PROSITE" id="PS50181"/>
    </source>
</evidence>
<proteinExistence type="predicted"/>
<accession>A0ABQ7K7H5</accession>
<dbReference type="Gene3D" id="3.80.10.10">
    <property type="entry name" value="Ribonuclease Inhibitor"/>
    <property type="match status" value="1"/>
</dbReference>
<dbReference type="SUPFAM" id="SSF52047">
    <property type="entry name" value="RNI-like"/>
    <property type="match status" value="1"/>
</dbReference>
<dbReference type="EMBL" id="JAAAIM010000182">
    <property type="protein sequence ID" value="KAG0292772.1"/>
    <property type="molecule type" value="Genomic_DNA"/>
</dbReference>